<protein>
    <submittedName>
        <fullName evidence="2">Uncharacterized protein</fullName>
    </submittedName>
</protein>
<feature type="transmembrane region" description="Helical" evidence="1">
    <location>
        <begin position="12"/>
        <end position="33"/>
    </location>
</feature>
<keyword evidence="1" id="KW-1133">Transmembrane helix</keyword>
<name>A0A1C2EEZ3_9PSED</name>
<organism evidence="2 3">
    <name type="scientific">Pseudomonas graminis</name>
    <dbReference type="NCBI Taxonomy" id="158627"/>
    <lineage>
        <taxon>Bacteria</taxon>
        <taxon>Pseudomonadati</taxon>
        <taxon>Pseudomonadota</taxon>
        <taxon>Gammaproteobacteria</taxon>
        <taxon>Pseudomonadales</taxon>
        <taxon>Pseudomonadaceae</taxon>
        <taxon>Pseudomonas</taxon>
    </lineage>
</organism>
<dbReference type="Proteomes" id="UP000095143">
    <property type="component" value="Unassembled WGS sequence"/>
</dbReference>
<reference evidence="2 3" key="1">
    <citation type="submission" date="2016-08" db="EMBL/GenBank/DDBJ databases">
        <title>Whole genome sequence of Pseudomonas graminis strain UASWS1507, a potential biological control agent for agriculture.</title>
        <authorList>
            <person name="Crovadore J."/>
            <person name="Calmin G."/>
            <person name="Chablais R."/>
            <person name="Cochard B."/>
            <person name="Lefort F."/>
        </authorList>
    </citation>
    <scope>NUCLEOTIDE SEQUENCE [LARGE SCALE GENOMIC DNA]</scope>
    <source>
        <strain evidence="2 3">UASWS1507</strain>
    </source>
</reference>
<evidence type="ECO:0000256" key="1">
    <source>
        <dbReference type="SAM" id="Phobius"/>
    </source>
</evidence>
<keyword evidence="1" id="KW-0812">Transmembrane</keyword>
<dbReference type="AlphaFoldDB" id="A0A1C2EEZ3"/>
<sequence>MVLDAMATDFGVAITGYLICAAAEGVTLIGIVFGDNRGRFKNGHSIRTSVVRGRQVIQGHVIVETLNSRYVICNWAPAEHGPRFTGVHH</sequence>
<gene>
    <name evidence="2" type="ORF">BBI10_02050</name>
</gene>
<accession>A0A1C2EEZ3</accession>
<evidence type="ECO:0000313" key="3">
    <source>
        <dbReference type="Proteomes" id="UP000095143"/>
    </source>
</evidence>
<keyword evidence="1" id="KW-0472">Membrane</keyword>
<comment type="caution">
    <text evidence="2">The sequence shown here is derived from an EMBL/GenBank/DDBJ whole genome shotgun (WGS) entry which is preliminary data.</text>
</comment>
<evidence type="ECO:0000313" key="2">
    <source>
        <dbReference type="EMBL" id="OCX25549.1"/>
    </source>
</evidence>
<dbReference type="EMBL" id="MDEN01000049">
    <property type="protein sequence ID" value="OCX25549.1"/>
    <property type="molecule type" value="Genomic_DNA"/>
</dbReference>
<proteinExistence type="predicted"/>